<evidence type="ECO:0000313" key="2">
    <source>
        <dbReference type="Proteomes" id="UP000276133"/>
    </source>
</evidence>
<comment type="caution">
    <text evidence="1">The sequence shown here is derived from an EMBL/GenBank/DDBJ whole genome shotgun (WGS) entry which is preliminary data.</text>
</comment>
<dbReference type="EMBL" id="REGN01013940">
    <property type="protein sequence ID" value="RMZ93271.1"/>
    <property type="molecule type" value="Genomic_DNA"/>
</dbReference>
<dbReference type="Proteomes" id="UP000276133">
    <property type="component" value="Unassembled WGS sequence"/>
</dbReference>
<evidence type="ECO:0000313" key="1">
    <source>
        <dbReference type="EMBL" id="RMZ93271.1"/>
    </source>
</evidence>
<feature type="non-terminal residue" evidence="1">
    <location>
        <position position="1"/>
    </location>
</feature>
<gene>
    <name evidence="1" type="ORF">BpHYR1_032059</name>
</gene>
<reference evidence="1 2" key="1">
    <citation type="journal article" date="2018" name="Sci. Rep.">
        <title>Genomic signatures of local adaptation to the degree of environmental predictability in rotifers.</title>
        <authorList>
            <person name="Franch-Gras L."/>
            <person name="Hahn C."/>
            <person name="Garcia-Roger E.M."/>
            <person name="Carmona M.J."/>
            <person name="Serra M."/>
            <person name="Gomez A."/>
        </authorList>
    </citation>
    <scope>NUCLEOTIDE SEQUENCE [LARGE SCALE GENOMIC DNA]</scope>
    <source>
        <strain evidence="1">HYR1</strain>
    </source>
</reference>
<proteinExistence type="predicted"/>
<keyword evidence="2" id="KW-1185">Reference proteome</keyword>
<dbReference type="AlphaFoldDB" id="A0A3M7P2G6"/>
<protein>
    <submittedName>
        <fullName evidence="1">Uncharacterized protein</fullName>
    </submittedName>
</protein>
<accession>A0A3M7P2G6</accession>
<name>A0A3M7P2G6_BRAPC</name>
<organism evidence="1 2">
    <name type="scientific">Brachionus plicatilis</name>
    <name type="common">Marine rotifer</name>
    <name type="synonym">Brachionus muelleri</name>
    <dbReference type="NCBI Taxonomy" id="10195"/>
    <lineage>
        <taxon>Eukaryota</taxon>
        <taxon>Metazoa</taxon>
        <taxon>Spiralia</taxon>
        <taxon>Gnathifera</taxon>
        <taxon>Rotifera</taxon>
        <taxon>Eurotatoria</taxon>
        <taxon>Monogononta</taxon>
        <taxon>Pseudotrocha</taxon>
        <taxon>Ploima</taxon>
        <taxon>Brachionidae</taxon>
        <taxon>Brachionus</taxon>
    </lineage>
</organism>
<sequence length="102" mass="12005">SKQTANYRCYFHSNLSYDLLNLEGVAAHLPTSFPLYATFDHSSLHRRILSDYNNEIILLIDAFRPKWSSSGSKITKKHLIRNYSTNFNIRVLTWKNTFLFNF</sequence>